<keyword evidence="3" id="KW-1185">Reference proteome</keyword>
<feature type="compositionally biased region" description="Basic and acidic residues" evidence="1">
    <location>
        <begin position="122"/>
        <end position="146"/>
    </location>
</feature>
<evidence type="ECO:0000313" key="3">
    <source>
        <dbReference type="Proteomes" id="UP001224775"/>
    </source>
</evidence>
<proteinExistence type="predicted"/>
<feature type="region of interest" description="Disordered" evidence="1">
    <location>
        <begin position="32"/>
        <end position="66"/>
    </location>
</feature>
<reference evidence="2" key="1">
    <citation type="submission" date="2023-06" db="EMBL/GenBank/DDBJ databases">
        <title>Survivors Of The Sea: Transcriptome response of Skeletonema marinoi to long-term dormancy.</title>
        <authorList>
            <person name="Pinder M.I.M."/>
            <person name="Kourtchenko O."/>
            <person name="Robertson E.K."/>
            <person name="Larsson T."/>
            <person name="Maumus F."/>
            <person name="Osuna-Cruz C.M."/>
            <person name="Vancaester E."/>
            <person name="Stenow R."/>
            <person name="Vandepoele K."/>
            <person name="Ploug H."/>
            <person name="Bruchert V."/>
            <person name="Godhe A."/>
            <person name="Topel M."/>
        </authorList>
    </citation>
    <scope>NUCLEOTIDE SEQUENCE</scope>
    <source>
        <strain evidence="2">R05AC</strain>
    </source>
</reference>
<sequence length="320" mass="33374">MADTAAFFASKKKKGTKKKFKAFNANKIDANSVLSSTHVDAPEMSEGVSGLSLGGAKAGDNDDWDESQAVAWGSNAAATNSGADSKVSELLDMQALEVKRNEEDDVAERLRVEETKAQLARAKEGMAKEAERLAAEKAQKEAKAAERAAGGPATGGRWVPAHMRSSGGGVSVGGGGGGGLSSANEELFPDLASADKILADKERQEEEERKRSSSSQPIRAPSGWGSRMTGGSAATAAPTQRKPLNLAPAPVERKPLNLTPAPAAENSEAVDTKETVVEKTEDKPATETPAPAAAATPTPAPEKKKVLKKKKKKDLSSFKA</sequence>
<feature type="compositionally biased region" description="Gly residues" evidence="1">
    <location>
        <begin position="166"/>
        <end position="180"/>
    </location>
</feature>
<name>A0AAD8Y187_9STRA</name>
<feature type="compositionally biased region" description="Basic and acidic residues" evidence="1">
    <location>
        <begin position="197"/>
        <end position="211"/>
    </location>
</feature>
<gene>
    <name evidence="2" type="ORF">QTG54_012067</name>
</gene>
<comment type="caution">
    <text evidence="2">The sequence shown here is derived from an EMBL/GenBank/DDBJ whole genome shotgun (WGS) entry which is preliminary data.</text>
</comment>
<dbReference type="AlphaFoldDB" id="A0AAD8Y187"/>
<feature type="region of interest" description="Disordered" evidence="1">
    <location>
        <begin position="122"/>
        <end position="320"/>
    </location>
</feature>
<dbReference type="EMBL" id="JATAAI010000026">
    <property type="protein sequence ID" value="KAK1737200.1"/>
    <property type="molecule type" value="Genomic_DNA"/>
</dbReference>
<organism evidence="2 3">
    <name type="scientific">Skeletonema marinoi</name>
    <dbReference type="NCBI Taxonomy" id="267567"/>
    <lineage>
        <taxon>Eukaryota</taxon>
        <taxon>Sar</taxon>
        <taxon>Stramenopiles</taxon>
        <taxon>Ochrophyta</taxon>
        <taxon>Bacillariophyta</taxon>
        <taxon>Coscinodiscophyceae</taxon>
        <taxon>Thalassiosirophycidae</taxon>
        <taxon>Thalassiosirales</taxon>
        <taxon>Skeletonemataceae</taxon>
        <taxon>Skeletonema</taxon>
        <taxon>Skeletonema marinoi-dohrnii complex</taxon>
    </lineage>
</organism>
<dbReference type="Proteomes" id="UP001224775">
    <property type="component" value="Unassembled WGS sequence"/>
</dbReference>
<protein>
    <submittedName>
        <fullName evidence="2">Uncharacterized protein</fullName>
    </submittedName>
</protein>
<feature type="compositionally biased region" description="Basic and acidic residues" evidence="1">
    <location>
        <begin position="270"/>
        <end position="285"/>
    </location>
</feature>
<accession>A0AAD8Y187</accession>
<evidence type="ECO:0000313" key="2">
    <source>
        <dbReference type="EMBL" id="KAK1737200.1"/>
    </source>
</evidence>
<feature type="compositionally biased region" description="Low complexity" evidence="1">
    <location>
        <begin position="286"/>
        <end position="297"/>
    </location>
</feature>
<evidence type="ECO:0000256" key="1">
    <source>
        <dbReference type="SAM" id="MobiDB-lite"/>
    </source>
</evidence>